<dbReference type="InterPro" id="IPR053216">
    <property type="entry name" value="Appressorial_penetr-assoc"/>
</dbReference>
<accession>A0A0G2DZS9</accession>
<keyword evidence="2" id="KW-0732">Signal</keyword>
<protein>
    <recommendedName>
        <fullName evidence="5">Ribosomal protein s17</fullName>
    </recommendedName>
</protein>
<dbReference type="Proteomes" id="UP000053317">
    <property type="component" value="Unassembled WGS sequence"/>
</dbReference>
<dbReference type="PANTHER" id="PTHR34587">
    <property type="entry name" value="VWFA DOMAIN-CONTAINING PROTEIN"/>
    <property type="match status" value="1"/>
</dbReference>
<gene>
    <name evidence="3" type="ORF">UCRPC4_g06216</name>
</gene>
<feature type="chain" id="PRO_5002543468" description="Ribosomal protein s17" evidence="2">
    <location>
        <begin position="20"/>
        <end position="417"/>
    </location>
</feature>
<evidence type="ECO:0000256" key="2">
    <source>
        <dbReference type="SAM" id="SignalP"/>
    </source>
</evidence>
<evidence type="ECO:0000313" key="4">
    <source>
        <dbReference type="Proteomes" id="UP000053317"/>
    </source>
</evidence>
<dbReference type="PANTHER" id="PTHR34587:SF2">
    <property type="entry name" value="G-PROTEIN COUPLED RECEPTORS FAMILY 1 PROFILE DOMAIN-CONTAINING PROTEIN"/>
    <property type="match status" value="1"/>
</dbReference>
<feature type="region of interest" description="Disordered" evidence="1">
    <location>
        <begin position="151"/>
        <end position="195"/>
    </location>
</feature>
<reference evidence="3 4" key="2">
    <citation type="submission" date="2015-05" db="EMBL/GenBank/DDBJ databases">
        <authorList>
            <person name="Morales-Cruz A."/>
            <person name="Amrine K.C."/>
            <person name="Cantu D."/>
        </authorList>
    </citation>
    <scope>NUCLEOTIDE SEQUENCE [LARGE SCALE GENOMIC DNA]</scope>
    <source>
        <strain evidence="3">UCRPC4</strain>
    </source>
</reference>
<evidence type="ECO:0008006" key="5">
    <source>
        <dbReference type="Google" id="ProtNLM"/>
    </source>
</evidence>
<evidence type="ECO:0000313" key="3">
    <source>
        <dbReference type="EMBL" id="KKY15651.1"/>
    </source>
</evidence>
<name>A0A0G2DZS9_PHACM</name>
<dbReference type="EMBL" id="LCWF01000179">
    <property type="protein sequence ID" value="KKY15651.1"/>
    <property type="molecule type" value="Genomic_DNA"/>
</dbReference>
<dbReference type="AlphaFoldDB" id="A0A0G2DZS9"/>
<dbReference type="OrthoDB" id="2336871at2759"/>
<organism evidence="3 4">
    <name type="scientific">Phaeomoniella chlamydospora</name>
    <name type="common">Phaeoacremonium chlamydosporum</name>
    <dbReference type="NCBI Taxonomy" id="158046"/>
    <lineage>
        <taxon>Eukaryota</taxon>
        <taxon>Fungi</taxon>
        <taxon>Dikarya</taxon>
        <taxon>Ascomycota</taxon>
        <taxon>Pezizomycotina</taxon>
        <taxon>Eurotiomycetes</taxon>
        <taxon>Chaetothyriomycetidae</taxon>
        <taxon>Phaeomoniellales</taxon>
        <taxon>Phaeomoniellaceae</taxon>
        <taxon>Phaeomoniella</taxon>
    </lineage>
</organism>
<sequence length="417" mass="42234">MHTTSVMSLISLYGTLALAAPRAFVHYPRNTTTTLDFGKCTDPGIVFGAGFDGRKEDSFEPRDKTEFNHGSALNIGVITGFIRDRLNDECAAPSDTVSAATAAISSTAGLTGQAAADAWNDVLGVGSGNSTSSAAVVVSSSASSVSCKKTAAASNSGSSSGDGSKSGSGASPSSSSTSSSKNGAGSSSSSSSSTSASSAACDSTLLLLASNVQNGTQADGIVAGSEEAGQSPSQTDNANFINFCTGKTLTDGLQRKGGSCNGVVMGDIPSTENMVSSIILNPLPGSQSNITAEKTFTVQVQMQGLQAGSFTDPTLTYYSAPQTLKDGQIVGHTHVTIQDMGTSLMPTTPLDPTLFAFFKGINDAGNGQGLLSATVTGGLPKGNYRICTMSSASNHQPVLMPVAQRGAQDDCTKFTVQ</sequence>
<feature type="signal peptide" evidence="2">
    <location>
        <begin position="1"/>
        <end position="19"/>
    </location>
</feature>
<proteinExistence type="predicted"/>
<evidence type="ECO:0000256" key="1">
    <source>
        <dbReference type="SAM" id="MobiDB-lite"/>
    </source>
</evidence>
<reference evidence="3 4" key="1">
    <citation type="submission" date="2015-05" db="EMBL/GenBank/DDBJ databases">
        <title>Distinctive expansion of gene families associated with plant cell wall degradation and secondary metabolism in the genomes of grapevine trunk pathogens.</title>
        <authorList>
            <person name="Lawrence D.P."/>
            <person name="Travadon R."/>
            <person name="Rolshausen P.E."/>
            <person name="Baumgartner K."/>
        </authorList>
    </citation>
    <scope>NUCLEOTIDE SEQUENCE [LARGE SCALE GENOMIC DNA]</scope>
    <source>
        <strain evidence="3">UCRPC4</strain>
    </source>
</reference>
<keyword evidence="4" id="KW-1185">Reference proteome</keyword>
<comment type="caution">
    <text evidence="3">The sequence shown here is derived from an EMBL/GenBank/DDBJ whole genome shotgun (WGS) entry which is preliminary data.</text>
</comment>